<dbReference type="PANTHER" id="PTHR38101">
    <property type="entry name" value="UPF0307 PROTEIN YJGA"/>
    <property type="match status" value="1"/>
</dbReference>
<dbReference type="Gene3D" id="1.10.60.30">
    <property type="entry name" value="PSPTO4464-like domains"/>
    <property type="match status" value="2"/>
</dbReference>
<keyword evidence="4" id="KW-0694">RNA-binding</keyword>
<sequence>MTKEKYQHDPDSEVDAAEQDMLSDDVETVSKSEMKRHMHALQALGERLAAMPDLWPELELPDRLLKALEDFNAIPSREAKRRHLQFIGKQMRNIDYDAVLAAIELRDSGSDYQKNLHHEAEKWRERLLIAGRRSEEQQTMNDLITEFVSANPATEVQVLRQTLRNAVKDLQLNRNRGNTKKLYQLLRDGLARDLQS</sequence>
<dbReference type="SUPFAM" id="SSF158710">
    <property type="entry name" value="PSPTO4464-like"/>
    <property type="match status" value="1"/>
</dbReference>
<dbReference type="Proteomes" id="UP001501337">
    <property type="component" value="Unassembled WGS sequence"/>
</dbReference>
<comment type="caution">
    <text evidence="6">The sequence shown here is derived from an EMBL/GenBank/DDBJ whole genome shotgun (WGS) entry which is preliminary data.</text>
</comment>
<feature type="compositionally biased region" description="Basic and acidic residues" evidence="5">
    <location>
        <begin position="1"/>
        <end position="11"/>
    </location>
</feature>
<evidence type="ECO:0000256" key="4">
    <source>
        <dbReference type="ARBA" id="ARBA00022884"/>
    </source>
</evidence>
<protein>
    <submittedName>
        <fullName evidence="6">Ribosome biogenesis factor YjgA</fullName>
    </submittedName>
</protein>
<keyword evidence="3" id="KW-0699">rRNA-binding</keyword>
<dbReference type="EMBL" id="BAABBO010000016">
    <property type="protein sequence ID" value="GAA3973146.1"/>
    <property type="molecule type" value="Genomic_DNA"/>
</dbReference>
<evidence type="ECO:0000256" key="3">
    <source>
        <dbReference type="ARBA" id="ARBA00022730"/>
    </source>
</evidence>
<keyword evidence="7" id="KW-1185">Reference proteome</keyword>
<organism evidence="6 7">
    <name type="scientific">Allohahella marinimesophila</name>
    <dbReference type="NCBI Taxonomy" id="1054972"/>
    <lineage>
        <taxon>Bacteria</taxon>
        <taxon>Pseudomonadati</taxon>
        <taxon>Pseudomonadota</taxon>
        <taxon>Gammaproteobacteria</taxon>
        <taxon>Oceanospirillales</taxon>
        <taxon>Hahellaceae</taxon>
        <taxon>Allohahella</taxon>
    </lineage>
</organism>
<name>A0ABP7PXR2_9GAMM</name>
<dbReference type="InterPro" id="IPR023153">
    <property type="entry name" value="DarP_sf"/>
</dbReference>
<reference evidence="7" key="1">
    <citation type="journal article" date="2019" name="Int. J. Syst. Evol. Microbiol.">
        <title>The Global Catalogue of Microorganisms (GCM) 10K type strain sequencing project: providing services to taxonomists for standard genome sequencing and annotation.</title>
        <authorList>
            <consortium name="The Broad Institute Genomics Platform"/>
            <consortium name="The Broad Institute Genome Sequencing Center for Infectious Disease"/>
            <person name="Wu L."/>
            <person name="Ma J."/>
        </authorList>
    </citation>
    <scope>NUCLEOTIDE SEQUENCE [LARGE SCALE GENOMIC DNA]</scope>
    <source>
        <strain evidence="7">JCM 17555</strain>
    </source>
</reference>
<evidence type="ECO:0000313" key="6">
    <source>
        <dbReference type="EMBL" id="GAA3973146.1"/>
    </source>
</evidence>
<dbReference type="PANTHER" id="PTHR38101:SF1">
    <property type="entry name" value="UPF0307 PROTEIN YJGA"/>
    <property type="match status" value="1"/>
</dbReference>
<evidence type="ECO:0000256" key="1">
    <source>
        <dbReference type="ARBA" id="ARBA00022490"/>
    </source>
</evidence>
<gene>
    <name evidence="6" type="primary">yjgA</name>
    <name evidence="6" type="ORF">GCM10022278_32970</name>
</gene>
<feature type="compositionally biased region" description="Acidic residues" evidence="5">
    <location>
        <begin position="12"/>
        <end position="27"/>
    </location>
</feature>
<keyword evidence="2" id="KW-0690">Ribosome biogenesis</keyword>
<dbReference type="InterPro" id="IPR006839">
    <property type="entry name" value="DarP"/>
</dbReference>
<accession>A0ABP7PXR2</accession>
<dbReference type="Pfam" id="PF04751">
    <property type="entry name" value="DarP"/>
    <property type="match status" value="1"/>
</dbReference>
<keyword evidence="1" id="KW-0963">Cytoplasm</keyword>
<feature type="region of interest" description="Disordered" evidence="5">
    <location>
        <begin position="1"/>
        <end position="30"/>
    </location>
</feature>
<evidence type="ECO:0000256" key="5">
    <source>
        <dbReference type="SAM" id="MobiDB-lite"/>
    </source>
</evidence>
<dbReference type="NCBIfam" id="NF003593">
    <property type="entry name" value="PRK05255.1-1"/>
    <property type="match status" value="1"/>
</dbReference>
<proteinExistence type="predicted"/>
<evidence type="ECO:0000313" key="7">
    <source>
        <dbReference type="Proteomes" id="UP001501337"/>
    </source>
</evidence>
<dbReference type="PIRSF" id="PIRSF016183">
    <property type="entry name" value="UCP016183"/>
    <property type="match status" value="1"/>
</dbReference>
<dbReference type="RefSeq" id="WP_344808417.1">
    <property type="nucleotide sequence ID" value="NZ_BAABBO010000016.1"/>
</dbReference>
<dbReference type="CDD" id="cd16331">
    <property type="entry name" value="YjgA-like"/>
    <property type="match status" value="1"/>
</dbReference>
<evidence type="ECO:0000256" key="2">
    <source>
        <dbReference type="ARBA" id="ARBA00022517"/>
    </source>
</evidence>